<dbReference type="PANTHER" id="PTHR47338">
    <property type="entry name" value="ZN(II)2CYS6 TRANSCRIPTION FACTOR (EUROFUNG)-RELATED"/>
    <property type="match status" value="1"/>
</dbReference>
<evidence type="ECO:0000256" key="2">
    <source>
        <dbReference type="ARBA" id="ARBA00022723"/>
    </source>
</evidence>
<evidence type="ECO:0000256" key="5">
    <source>
        <dbReference type="ARBA" id="ARBA00023242"/>
    </source>
</evidence>
<feature type="domain" description="Zn(2)-C6 fungal-type" evidence="7">
    <location>
        <begin position="39"/>
        <end position="68"/>
    </location>
</feature>
<evidence type="ECO:0000313" key="8">
    <source>
        <dbReference type="EMBL" id="KXN69278.1"/>
    </source>
</evidence>
<proteinExistence type="predicted"/>
<protein>
    <recommendedName>
        <fullName evidence="7">Zn(2)-C6 fungal-type domain-containing protein</fullName>
    </recommendedName>
</protein>
<evidence type="ECO:0000256" key="4">
    <source>
        <dbReference type="ARBA" id="ARBA00023163"/>
    </source>
</evidence>
<keyword evidence="2" id="KW-0479">Metal-binding</keyword>
<dbReference type="InterPro" id="IPR050815">
    <property type="entry name" value="TF_fung"/>
</dbReference>
<feature type="region of interest" description="Disordered" evidence="6">
    <location>
        <begin position="90"/>
        <end position="112"/>
    </location>
</feature>
<reference evidence="8 9" key="1">
    <citation type="journal article" date="2015" name="Genome Biol. Evol.">
        <title>Phylogenomic analyses indicate that early fungi evolved digesting cell walls of algal ancestors of land plants.</title>
        <authorList>
            <person name="Chang Y."/>
            <person name="Wang S."/>
            <person name="Sekimoto S."/>
            <person name="Aerts A.L."/>
            <person name="Choi C."/>
            <person name="Clum A."/>
            <person name="LaButti K.M."/>
            <person name="Lindquist E.A."/>
            <person name="Yee Ngan C."/>
            <person name="Ohm R.A."/>
            <person name="Salamov A.A."/>
            <person name="Grigoriev I.V."/>
            <person name="Spatafora J.W."/>
            <person name="Berbee M.L."/>
        </authorList>
    </citation>
    <scope>NUCLEOTIDE SEQUENCE [LARGE SCALE GENOMIC DNA]</scope>
    <source>
        <strain evidence="8 9">NRRL 28638</strain>
    </source>
</reference>
<keyword evidence="4" id="KW-0804">Transcription</keyword>
<dbReference type="PROSITE" id="PS50048">
    <property type="entry name" value="ZN2_CY6_FUNGAL_2"/>
    <property type="match status" value="1"/>
</dbReference>
<evidence type="ECO:0000259" key="7">
    <source>
        <dbReference type="PROSITE" id="PS50048"/>
    </source>
</evidence>
<keyword evidence="3" id="KW-0805">Transcription regulation</keyword>
<dbReference type="GO" id="GO:0000981">
    <property type="term" value="F:DNA-binding transcription factor activity, RNA polymerase II-specific"/>
    <property type="evidence" value="ECO:0007669"/>
    <property type="project" value="InterPro"/>
</dbReference>
<comment type="subcellular location">
    <subcellularLocation>
        <location evidence="1">Nucleus</location>
    </subcellularLocation>
</comment>
<dbReference type="EMBL" id="KQ964541">
    <property type="protein sequence ID" value="KXN69278.1"/>
    <property type="molecule type" value="Genomic_DNA"/>
</dbReference>
<evidence type="ECO:0000256" key="3">
    <source>
        <dbReference type="ARBA" id="ARBA00023015"/>
    </source>
</evidence>
<name>A0A137P2T7_CONC2</name>
<evidence type="ECO:0000256" key="6">
    <source>
        <dbReference type="SAM" id="MobiDB-lite"/>
    </source>
</evidence>
<dbReference type="GO" id="GO:0008270">
    <property type="term" value="F:zinc ion binding"/>
    <property type="evidence" value="ECO:0007669"/>
    <property type="project" value="InterPro"/>
</dbReference>
<organism evidence="8 9">
    <name type="scientific">Conidiobolus coronatus (strain ATCC 28846 / CBS 209.66 / NRRL 28638)</name>
    <name type="common">Delacroixia coronata</name>
    <dbReference type="NCBI Taxonomy" id="796925"/>
    <lineage>
        <taxon>Eukaryota</taxon>
        <taxon>Fungi</taxon>
        <taxon>Fungi incertae sedis</taxon>
        <taxon>Zoopagomycota</taxon>
        <taxon>Entomophthoromycotina</taxon>
        <taxon>Entomophthoromycetes</taxon>
        <taxon>Entomophthorales</taxon>
        <taxon>Ancylistaceae</taxon>
        <taxon>Conidiobolus</taxon>
    </lineage>
</organism>
<keyword evidence="5" id="KW-0539">Nucleus</keyword>
<dbReference type="InterPro" id="IPR036864">
    <property type="entry name" value="Zn2-C6_fun-type_DNA-bd_sf"/>
</dbReference>
<dbReference type="SUPFAM" id="SSF57701">
    <property type="entry name" value="Zn2/Cys6 DNA-binding domain"/>
    <property type="match status" value="1"/>
</dbReference>
<gene>
    <name evidence="8" type="ORF">CONCODRAFT_8344</name>
</gene>
<evidence type="ECO:0000313" key="9">
    <source>
        <dbReference type="Proteomes" id="UP000070444"/>
    </source>
</evidence>
<evidence type="ECO:0000256" key="1">
    <source>
        <dbReference type="ARBA" id="ARBA00004123"/>
    </source>
</evidence>
<dbReference type="CDD" id="cd12148">
    <property type="entry name" value="fungal_TF_MHR"/>
    <property type="match status" value="1"/>
</dbReference>
<dbReference type="AlphaFoldDB" id="A0A137P2T7"/>
<dbReference type="GO" id="GO:0005634">
    <property type="term" value="C:nucleus"/>
    <property type="evidence" value="ECO:0007669"/>
    <property type="project" value="UniProtKB-SubCell"/>
</dbReference>
<dbReference type="PANTHER" id="PTHR47338:SF5">
    <property type="entry name" value="ZN(II)2CYS6 TRANSCRIPTION FACTOR (EUROFUNG)"/>
    <property type="match status" value="1"/>
</dbReference>
<dbReference type="Pfam" id="PF00172">
    <property type="entry name" value="Zn_clus"/>
    <property type="match status" value="1"/>
</dbReference>
<keyword evidence="9" id="KW-1185">Reference proteome</keyword>
<sequence length="358" mass="41660">MAFLNFVKLGFLISNIYFFKGIKARTRAAKDKKFNKHYCIPCKLSKKKCSKQLPICDQCKSISFCCQYPEEEAQLKIRFYQSKSDEVATKKRANSKSDSYPPTKLVKNKETKKRTEPVILNSDKSSTTVSLTIQPATESIYSPNLSTIKYSFVQSSQLLHSVDNLSPVQNIFHTPPNSELDPKSDCSASTNSYDCFNRAEFWDELVQLFITQFHSIHPVFNSNQLDTLSLVPNCQAIFHCIGYYFKKDKTQLITQYMEKIMDVQARRMVFKPTVLNTQLYSLISSYYYLLGNYKRARFYLEIATRFSISLGLHQFSERIVSNRPNDYTLTWKSIQKLNRQQNTFSQSFNNIIFSDERY</sequence>
<accession>A0A137P2T7</accession>
<dbReference type="Proteomes" id="UP000070444">
    <property type="component" value="Unassembled WGS sequence"/>
</dbReference>
<dbReference type="InterPro" id="IPR001138">
    <property type="entry name" value="Zn2Cys6_DnaBD"/>
</dbReference>